<reference evidence="2" key="2">
    <citation type="submission" date="2025-09" db="UniProtKB">
        <authorList>
            <consortium name="Ensembl"/>
        </authorList>
    </citation>
    <scope>IDENTIFICATION</scope>
</reference>
<evidence type="ECO:0000313" key="3">
    <source>
        <dbReference type="Proteomes" id="UP000694404"/>
    </source>
</evidence>
<dbReference type="AlphaFoldDB" id="A0A8C0H8R8"/>
<dbReference type="Proteomes" id="UP000694404">
    <property type="component" value="Unplaced"/>
</dbReference>
<feature type="signal peptide" evidence="1">
    <location>
        <begin position="1"/>
        <end position="35"/>
    </location>
</feature>
<proteinExistence type="predicted"/>
<dbReference type="OMA" id="CPHATAP"/>
<evidence type="ECO:0000256" key="1">
    <source>
        <dbReference type="SAM" id="SignalP"/>
    </source>
</evidence>
<organism evidence="2 3">
    <name type="scientific">Chelonoidis abingdonii</name>
    <name type="common">Abingdon island giant tortoise</name>
    <name type="synonym">Testudo abingdonii</name>
    <dbReference type="NCBI Taxonomy" id="106734"/>
    <lineage>
        <taxon>Eukaryota</taxon>
        <taxon>Metazoa</taxon>
        <taxon>Chordata</taxon>
        <taxon>Craniata</taxon>
        <taxon>Vertebrata</taxon>
        <taxon>Euteleostomi</taxon>
        <taxon>Archelosauria</taxon>
        <taxon>Testudinata</taxon>
        <taxon>Testudines</taxon>
        <taxon>Cryptodira</taxon>
        <taxon>Durocryptodira</taxon>
        <taxon>Testudinoidea</taxon>
        <taxon>Testudinidae</taxon>
        <taxon>Chelonoidis</taxon>
    </lineage>
</organism>
<dbReference type="InterPro" id="IPR039711">
    <property type="entry name" value="GDF5OS"/>
</dbReference>
<dbReference type="PANTHER" id="PTHR42152:SF1">
    <property type="entry name" value="PROTEIN GDF5-AS1, MITOCHONDRIAL"/>
    <property type="match status" value="1"/>
</dbReference>
<name>A0A8C0H8R8_CHEAB</name>
<reference evidence="2" key="1">
    <citation type="submission" date="2025-08" db="UniProtKB">
        <authorList>
            <consortium name="Ensembl"/>
        </authorList>
    </citation>
    <scope>IDENTIFICATION</scope>
</reference>
<keyword evidence="3" id="KW-1185">Reference proteome</keyword>
<dbReference type="GeneTree" id="ENSGT00950000185286"/>
<accession>A0A8C0H8R8</accession>
<dbReference type="Ensembl" id="ENSCABT00000020236.1">
    <property type="protein sequence ID" value="ENSCABP00000018468.1"/>
    <property type="gene ID" value="ENSCABG00000013666.1"/>
</dbReference>
<dbReference type="PANTHER" id="PTHR42152">
    <property type="entry name" value="PROTEIN GDF5OS, MITOCHONDRIAL"/>
    <property type="match status" value="1"/>
</dbReference>
<evidence type="ECO:0000313" key="2">
    <source>
        <dbReference type="Ensembl" id="ENSCABP00000018468.1"/>
    </source>
</evidence>
<protein>
    <submittedName>
        <fullName evidence="2">Uncharacterized protein</fullName>
    </submittedName>
</protein>
<feature type="chain" id="PRO_5034216380" evidence="1">
    <location>
        <begin position="36"/>
        <end position="219"/>
    </location>
</feature>
<sequence>IIQSSQPSSLKLTCRVFLLHRVFAFLPCPLPPARAAIVVLRLLLSLEGVSWPGSGGSKNGGFSFLLLCEKATRRALSWGWGWGLLKAPSRDRAKLRFAGGFRRMRSSAPTTSSVSGRLETSKRYIWPASAGESSGREKAKSLSPCTAPPAELSGVSAPPHTHTFQLSYRPPCCSTVYWQTPEERPKHLIIYFSFQISSLPPLLFLWNPSEIPLLCYAPG</sequence>
<keyword evidence="1" id="KW-0732">Signal</keyword>